<dbReference type="AlphaFoldDB" id="A0A7I8VVP5"/>
<proteinExistence type="inferred from homology"/>
<dbReference type="GO" id="GO:0016020">
    <property type="term" value="C:membrane"/>
    <property type="evidence" value="ECO:0007669"/>
    <property type="project" value="InterPro"/>
</dbReference>
<evidence type="ECO:0000256" key="1">
    <source>
        <dbReference type="ARBA" id="ARBA00004240"/>
    </source>
</evidence>
<dbReference type="GO" id="GO:0004571">
    <property type="term" value="F:mannosyl-oligosaccharide 1,2-alpha-mannosidase activity"/>
    <property type="evidence" value="ECO:0007669"/>
    <property type="project" value="InterPro"/>
</dbReference>
<dbReference type="PANTHER" id="PTHR45679">
    <property type="entry name" value="ER DEGRADATION-ENHANCING ALPHA-MANNOSIDASE-LIKE PROTEIN 2"/>
    <property type="match status" value="1"/>
</dbReference>
<dbReference type="SUPFAM" id="SSF48225">
    <property type="entry name" value="Seven-hairpin glycosidases"/>
    <property type="match status" value="1"/>
</dbReference>
<comment type="caution">
    <text evidence="10">The sequence shown here is derived from an EMBL/GenBank/DDBJ whole genome shotgun (WGS) entry which is preliminary data.</text>
</comment>
<evidence type="ECO:0000256" key="4">
    <source>
        <dbReference type="ARBA" id="ARBA00023180"/>
    </source>
</evidence>
<keyword evidence="8" id="KW-0378">Hydrolase</keyword>
<dbReference type="GO" id="GO:0005975">
    <property type="term" value="P:carbohydrate metabolic process"/>
    <property type="evidence" value="ECO:0007669"/>
    <property type="project" value="InterPro"/>
</dbReference>
<keyword evidence="11" id="KW-1185">Reference proteome</keyword>
<feature type="active site" description="Proton donor" evidence="6">
    <location>
        <position position="348"/>
    </location>
</feature>
<dbReference type="Pfam" id="PF01532">
    <property type="entry name" value="Glyco_hydro_47"/>
    <property type="match status" value="1"/>
</dbReference>
<evidence type="ECO:0000313" key="10">
    <source>
        <dbReference type="EMBL" id="CAD5119858.1"/>
    </source>
</evidence>
<keyword evidence="7" id="KW-0106">Calcium</keyword>
<dbReference type="InterPro" id="IPR036026">
    <property type="entry name" value="Seven-hairpin_glycosidases"/>
</dbReference>
<name>A0A7I8VVP5_9ANNE</name>
<evidence type="ECO:0000256" key="3">
    <source>
        <dbReference type="ARBA" id="ARBA00022824"/>
    </source>
</evidence>
<dbReference type="EC" id="3.2.1.-" evidence="8"/>
<feature type="binding site" evidence="7">
    <location>
        <position position="470"/>
    </location>
    <ligand>
        <name>Ca(2+)</name>
        <dbReference type="ChEBI" id="CHEBI:29108"/>
    </ligand>
</feature>
<evidence type="ECO:0000256" key="5">
    <source>
        <dbReference type="ARBA" id="ARBA00054385"/>
    </source>
</evidence>
<evidence type="ECO:0000313" key="11">
    <source>
        <dbReference type="Proteomes" id="UP000549394"/>
    </source>
</evidence>
<dbReference type="Proteomes" id="UP000549394">
    <property type="component" value="Unassembled WGS sequence"/>
</dbReference>
<accession>A0A7I8VVP5</accession>
<feature type="signal peptide" evidence="9">
    <location>
        <begin position="1"/>
        <end position="17"/>
    </location>
</feature>
<keyword evidence="8" id="KW-0326">Glycosidase</keyword>
<keyword evidence="4" id="KW-0325">Glycoprotein</keyword>
<organism evidence="10 11">
    <name type="scientific">Dimorphilus gyrociliatus</name>
    <dbReference type="NCBI Taxonomy" id="2664684"/>
    <lineage>
        <taxon>Eukaryota</taxon>
        <taxon>Metazoa</taxon>
        <taxon>Spiralia</taxon>
        <taxon>Lophotrochozoa</taxon>
        <taxon>Annelida</taxon>
        <taxon>Polychaeta</taxon>
        <taxon>Polychaeta incertae sedis</taxon>
        <taxon>Dinophilidae</taxon>
        <taxon>Dimorphilus</taxon>
    </lineage>
</organism>
<dbReference type="GO" id="GO:1904154">
    <property type="term" value="P:positive regulation of retrograde protein transport, ER to cytosol"/>
    <property type="evidence" value="ECO:0007669"/>
    <property type="project" value="UniProtKB-ARBA"/>
</dbReference>
<feature type="active site" description="Proton donor" evidence="6">
    <location>
        <position position="114"/>
    </location>
</feature>
<dbReference type="GO" id="GO:0044322">
    <property type="term" value="C:endoplasmic reticulum quality control compartment"/>
    <property type="evidence" value="ECO:0007669"/>
    <property type="project" value="GOC"/>
</dbReference>
<dbReference type="PRINTS" id="PR00747">
    <property type="entry name" value="GLYHDRLASE47"/>
</dbReference>
<comment type="cofactor">
    <cofactor evidence="7">
        <name>Ca(2+)</name>
        <dbReference type="ChEBI" id="CHEBI:29108"/>
    </cofactor>
</comment>
<evidence type="ECO:0000256" key="2">
    <source>
        <dbReference type="ARBA" id="ARBA00007658"/>
    </source>
</evidence>
<protein>
    <recommendedName>
        <fullName evidence="8">alpha-1,2-Mannosidase</fullName>
        <ecNumber evidence="8">3.2.1.-</ecNumber>
    </recommendedName>
</protein>
<dbReference type="EMBL" id="CAJFCJ010000011">
    <property type="protein sequence ID" value="CAD5119858.1"/>
    <property type="molecule type" value="Genomic_DNA"/>
</dbReference>
<dbReference type="InterPro" id="IPR044674">
    <property type="entry name" value="EDEM1/2/3"/>
</dbReference>
<dbReference type="GO" id="GO:0005509">
    <property type="term" value="F:calcium ion binding"/>
    <property type="evidence" value="ECO:0007669"/>
    <property type="project" value="InterPro"/>
</dbReference>
<evidence type="ECO:0000256" key="9">
    <source>
        <dbReference type="SAM" id="SignalP"/>
    </source>
</evidence>
<feature type="chain" id="PRO_5029609414" description="alpha-1,2-Mannosidase" evidence="9">
    <location>
        <begin position="18"/>
        <end position="627"/>
    </location>
</feature>
<evidence type="ECO:0000256" key="7">
    <source>
        <dbReference type="PIRSR" id="PIRSR601382-2"/>
    </source>
</evidence>
<dbReference type="InterPro" id="IPR001382">
    <property type="entry name" value="Glyco_hydro_47"/>
</dbReference>
<evidence type="ECO:0000256" key="6">
    <source>
        <dbReference type="PIRSR" id="PIRSR601382-1"/>
    </source>
</evidence>
<dbReference type="GO" id="GO:1904380">
    <property type="term" value="P:endoplasmic reticulum mannose trimming"/>
    <property type="evidence" value="ECO:0007669"/>
    <property type="project" value="InterPro"/>
</dbReference>
<keyword evidence="9" id="KW-0732">Signal</keyword>
<feature type="active site" evidence="6">
    <location>
        <position position="255"/>
    </location>
</feature>
<comment type="function">
    <text evidence="5">Involved in the endoplasmic reticulum-associated degradation (ERAD) pathway that targets misfolded glycoproteins for degradation in an N-glycan-dependent manner. May initiate ERAD by promoting the first mannose trimming step of ERAD substrates, from Man9GlcNAc2 to Man8GlcNAc2. Seems to recognize and bind to exposed hydrophobic regions in target proteins.</text>
</comment>
<comment type="similarity">
    <text evidence="2 8">Belongs to the glycosyl hydrolase 47 family.</text>
</comment>
<sequence length="627" mass="70696">MFITYVMLLGLPFLISCSVLPRKFSENDLLKYRDRVSSMFYHSYNAYWEHAYPYDELRPLTCDGQDTWGSYSLTLIDALDTLVVLGNYSEFRRVAKIILKTVDFDQDINVSVFETNIRIVGGLLSAHLFSKKAALEIEEGWPCSGPLLRLAENVARRLLPAFQTASGMPYGTVNLRYGVPSGETSITCTAGVGTYIVEFGTLSKLTGDPAFETAALKALYALYECRSEIGLVGNHIDVQTRKWTALDSGIGAGVDSFFEYLVKGAVLFDKPQLMEMFHQLEGSIEKFLKQDDWYFWVNMKKGQVSLPIFQSLEAFWPGLLALTGDTEKALKSLHNYMQVWNQYGSTPEFYNVPKSTAQSSREGYPLRPELIESIMYVYRSTKDPLLMEMGVSILTAIESIAKTPCGYASVKNVENHLLDNRMESFFLAETTKYLYLLFSPDHWIHGSDGVLVKSTAGECILDTGGYIFNTEAHPIDAAAVYCCSSQKQTSDEIVQKFRNKLDITAILGFADQDYDLLQPLDEIISVAFNNTWDVNLWHLPDYLSEFYKRSPKDHIDKIQLEVLRTFAEAKDESYKGVCDAAEVHLFNYYKAKTIKLKSSTSLSCPSPSFLEMLSVGGESFEINLLID</sequence>
<keyword evidence="7" id="KW-0479">Metal-binding</keyword>
<dbReference type="FunFam" id="1.50.10.10:FF:000015">
    <property type="entry name" value="alpha-1,2-Mannosidase"/>
    <property type="match status" value="1"/>
</dbReference>
<evidence type="ECO:0000256" key="8">
    <source>
        <dbReference type="RuleBase" id="RU361193"/>
    </source>
</evidence>
<feature type="active site" evidence="6">
    <location>
        <position position="369"/>
    </location>
</feature>
<dbReference type="PANTHER" id="PTHR45679:SF6">
    <property type="entry name" value="ER DEGRADATION-ENHANCING ALPHA-MANNOSIDASE-LIKE PROTEIN 2"/>
    <property type="match status" value="1"/>
</dbReference>
<comment type="subcellular location">
    <subcellularLocation>
        <location evidence="1">Endoplasmic reticulum</location>
    </subcellularLocation>
</comment>
<keyword evidence="3" id="KW-0256">Endoplasmic reticulum</keyword>
<gene>
    <name evidence="10" type="ORF">DGYR_LOCUS8039</name>
</gene>
<dbReference type="Gene3D" id="1.50.10.10">
    <property type="match status" value="1"/>
</dbReference>
<reference evidence="10 11" key="1">
    <citation type="submission" date="2020-08" db="EMBL/GenBank/DDBJ databases">
        <authorList>
            <person name="Hejnol A."/>
        </authorList>
    </citation>
    <scope>NUCLEOTIDE SEQUENCE [LARGE SCALE GENOMIC DNA]</scope>
</reference>
<dbReference type="OrthoDB" id="8118055at2759"/>
<dbReference type="InterPro" id="IPR012341">
    <property type="entry name" value="6hp_glycosidase-like_sf"/>
</dbReference>